<comment type="subcellular location">
    <subcellularLocation>
        <location evidence="2">Cell membrane</location>
        <topology evidence="2">Single-pass type I membrane protein</topology>
    </subcellularLocation>
</comment>
<protein>
    <recommendedName>
        <fullName evidence="15">Cadherin domain-containing protein</fullName>
    </recommendedName>
</protein>
<dbReference type="GeneTree" id="ENSGT00940000166432"/>
<dbReference type="FunFam" id="2.60.40.60:FF:000007">
    <property type="entry name" value="Protocadherin alpha 2"/>
    <property type="match status" value="1"/>
</dbReference>
<evidence type="ECO:0000256" key="8">
    <source>
        <dbReference type="ARBA" id="ARBA00022889"/>
    </source>
</evidence>
<evidence type="ECO:0000259" key="15">
    <source>
        <dbReference type="PROSITE" id="PS50268"/>
    </source>
</evidence>
<reference evidence="16" key="1">
    <citation type="submission" date="2020-07" db="EMBL/GenBank/DDBJ databases">
        <title>A long reads based de novo assembly of the rainbow trout Arlee double haploid line genome.</title>
        <authorList>
            <person name="Gao G."/>
            <person name="Palti Y."/>
        </authorList>
    </citation>
    <scope>NUCLEOTIDE SEQUENCE [LARGE SCALE GENOMIC DNA]</scope>
</reference>
<dbReference type="Pfam" id="PF08266">
    <property type="entry name" value="Cadherin_2"/>
    <property type="match status" value="1"/>
</dbReference>
<keyword evidence="5 14" id="KW-0732">Signal</keyword>
<name>A0A8C7S7S7_ONCMY</name>
<dbReference type="GO" id="GO:0007156">
    <property type="term" value="P:homophilic cell adhesion via plasma membrane adhesion molecules"/>
    <property type="evidence" value="ECO:0007669"/>
    <property type="project" value="InterPro"/>
</dbReference>
<dbReference type="PANTHER" id="PTHR24028">
    <property type="entry name" value="CADHERIN-87A"/>
    <property type="match status" value="1"/>
</dbReference>
<reference evidence="16" key="3">
    <citation type="submission" date="2025-09" db="UniProtKB">
        <authorList>
            <consortium name="Ensembl"/>
        </authorList>
    </citation>
    <scope>IDENTIFICATION</scope>
</reference>
<dbReference type="PROSITE" id="PS00232">
    <property type="entry name" value="CADHERIN_1"/>
    <property type="match status" value="3"/>
</dbReference>
<keyword evidence="10 13" id="KW-0472">Membrane</keyword>
<dbReference type="FunFam" id="2.60.40.60:FF:000006">
    <property type="entry name" value="Protocadherin alpha 2"/>
    <property type="match status" value="1"/>
</dbReference>
<evidence type="ECO:0000256" key="4">
    <source>
        <dbReference type="ARBA" id="ARBA00022692"/>
    </source>
</evidence>
<dbReference type="InterPro" id="IPR015919">
    <property type="entry name" value="Cadherin-like_sf"/>
</dbReference>
<reference evidence="16" key="2">
    <citation type="submission" date="2025-08" db="UniProtKB">
        <authorList>
            <consortium name="Ensembl"/>
        </authorList>
    </citation>
    <scope>IDENTIFICATION</scope>
</reference>
<proteinExistence type="predicted"/>
<keyword evidence="17" id="KW-1185">Reference proteome</keyword>
<evidence type="ECO:0000256" key="9">
    <source>
        <dbReference type="ARBA" id="ARBA00022989"/>
    </source>
</evidence>
<keyword evidence="7 12" id="KW-0106">Calcium</keyword>
<organism evidence="16 17">
    <name type="scientific">Oncorhynchus mykiss</name>
    <name type="common">Rainbow trout</name>
    <name type="synonym">Salmo gairdneri</name>
    <dbReference type="NCBI Taxonomy" id="8022"/>
    <lineage>
        <taxon>Eukaryota</taxon>
        <taxon>Metazoa</taxon>
        <taxon>Chordata</taxon>
        <taxon>Craniata</taxon>
        <taxon>Vertebrata</taxon>
        <taxon>Euteleostomi</taxon>
        <taxon>Actinopterygii</taxon>
        <taxon>Neopterygii</taxon>
        <taxon>Teleostei</taxon>
        <taxon>Protacanthopterygii</taxon>
        <taxon>Salmoniformes</taxon>
        <taxon>Salmonidae</taxon>
        <taxon>Salmoninae</taxon>
        <taxon>Oncorhynchus</taxon>
    </lineage>
</organism>
<feature type="transmembrane region" description="Helical" evidence="13">
    <location>
        <begin position="682"/>
        <end position="704"/>
    </location>
</feature>
<dbReference type="CDD" id="cd11304">
    <property type="entry name" value="Cadherin_repeat"/>
    <property type="match status" value="5"/>
</dbReference>
<feature type="domain" description="Cadherin" evidence="15">
    <location>
        <begin position="447"/>
        <end position="556"/>
    </location>
</feature>
<evidence type="ECO:0000256" key="1">
    <source>
        <dbReference type="ARBA" id="ARBA00003436"/>
    </source>
</evidence>
<evidence type="ECO:0000256" key="10">
    <source>
        <dbReference type="ARBA" id="ARBA00023136"/>
    </source>
</evidence>
<dbReference type="PROSITE" id="PS50268">
    <property type="entry name" value="CADHERIN_2"/>
    <property type="match status" value="6"/>
</dbReference>
<dbReference type="SUPFAM" id="SSF49313">
    <property type="entry name" value="Cadherin-like"/>
    <property type="match status" value="6"/>
</dbReference>
<dbReference type="InterPro" id="IPR020894">
    <property type="entry name" value="Cadherin_CS"/>
</dbReference>
<feature type="signal peptide" evidence="14">
    <location>
        <begin position="1"/>
        <end position="22"/>
    </location>
</feature>
<dbReference type="Proteomes" id="UP000694395">
    <property type="component" value="Chromosome 31"/>
</dbReference>
<evidence type="ECO:0000256" key="3">
    <source>
        <dbReference type="ARBA" id="ARBA00022475"/>
    </source>
</evidence>
<dbReference type="FunFam" id="2.60.40.60:FF:000129">
    <property type="entry name" value="protocadherin alpha-C2 isoform X1"/>
    <property type="match status" value="1"/>
</dbReference>
<dbReference type="AlphaFoldDB" id="A0A8C7S7S7"/>
<dbReference type="InterPro" id="IPR002126">
    <property type="entry name" value="Cadherin-like_dom"/>
</dbReference>
<keyword evidence="3" id="KW-1003">Cell membrane</keyword>
<evidence type="ECO:0000313" key="16">
    <source>
        <dbReference type="Ensembl" id="ENSOMYP00000062827.2"/>
    </source>
</evidence>
<feature type="domain" description="Cadherin" evidence="15">
    <location>
        <begin position="571"/>
        <end position="667"/>
    </location>
</feature>
<evidence type="ECO:0000256" key="12">
    <source>
        <dbReference type="PROSITE-ProRule" id="PRU00043"/>
    </source>
</evidence>
<dbReference type="Ensembl" id="ENSOMYT00000068415.2">
    <property type="protein sequence ID" value="ENSOMYP00000062827.2"/>
    <property type="gene ID" value="ENSOMYG00000055471.1"/>
</dbReference>
<dbReference type="PRINTS" id="PR00205">
    <property type="entry name" value="CADHERIN"/>
</dbReference>
<keyword evidence="9 13" id="KW-1133">Transmembrane helix</keyword>
<dbReference type="InterPro" id="IPR032455">
    <property type="entry name" value="Cadherin_C"/>
</dbReference>
<dbReference type="FunFam" id="2.60.40.60:FF:000004">
    <property type="entry name" value="Protocadherin 1 gamma 2"/>
    <property type="match status" value="1"/>
</dbReference>
<keyword evidence="8" id="KW-0130">Cell adhesion</keyword>
<dbReference type="GO" id="GO:0005886">
    <property type="term" value="C:plasma membrane"/>
    <property type="evidence" value="ECO:0007669"/>
    <property type="project" value="UniProtKB-SubCell"/>
</dbReference>
<dbReference type="SMART" id="SM00112">
    <property type="entry name" value="CA"/>
    <property type="match status" value="6"/>
</dbReference>
<feature type="domain" description="Cadherin" evidence="15">
    <location>
        <begin position="237"/>
        <end position="341"/>
    </location>
</feature>
<dbReference type="InterPro" id="IPR013164">
    <property type="entry name" value="Cadherin_N"/>
</dbReference>
<dbReference type="FunFam" id="2.60.40.60:FF:000001">
    <property type="entry name" value="Protocadherin alpha 2"/>
    <property type="match status" value="1"/>
</dbReference>
<dbReference type="Gene3D" id="2.60.40.60">
    <property type="entry name" value="Cadherins"/>
    <property type="match status" value="6"/>
</dbReference>
<evidence type="ECO:0000256" key="13">
    <source>
        <dbReference type="SAM" id="Phobius"/>
    </source>
</evidence>
<accession>A0A8C7S7S7</accession>
<feature type="chain" id="PRO_5035473902" description="Cadherin domain-containing protein" evidence="14">
    <location>
        <begin position="23"/>
        <end position="807"/>
    </location>
</feature>
<dbReference type="GO" id="GO:0005509">
    <property type="term" value="F:calcium ion binding"/>
    <property type="evidence" value="ECO:0007669"/>
    <property type="project" value="UniProtKB-UniRule"/>
</dbReference>
<keyword evidence="4 13" id="KW-0812">Transmembrane</keyword>
<evidence type="ECO:0000256" key="6">
    <source>
        <dbReference type="ARBA" id="ARBA00022737"/>
    </source>
</evidence>
<comment type="function">
    <text evidence="1">Potential calcium-dependent cell-adhesion protein. May be involved in the establishment and maintenance of specific neuronal connections in the brain.</text>
</comment>
<evidence type="ECO:0000256" key="5">
    <source>
        <dbReference type="ARBA" id="ARBA00022729"/>
    </source>
</evidence>
<keyword evidence="11" id="KW-0325">Glycoprotein</keyword>
<evidence type="ECO:0000256" key="7">
    <source>
        <dbReference type="ARBA" id="ARBA00022837"/>
    </source>
</evidence>
<sequence>MSVTGLLCGFAFFIVTLHSANGDVSFSFPEEMKRGSVIGNIAKDLGLETSRLPARKARIVTEGNHERYCDINLNTGDLTIAERIDRDGLCGKKASCVLKQELVLEDPLELHRISLHIQDINDNSPQFKKDIIKMEIRESADKGVRFSLDEAHDADIGQNTVQSYTLQRNENFILNVKAKSGGRKYSELVLDKELDREGHHEIKLLLTAMDGGSPQRSGTVLIHVTVLDANDNAPVFSQAVYKASLPENSPLDTVVVTVSATDADEGLNGEVTYEFDDVSDENSKVFNLDHMNGKIIVVGPLDYEKESSYEMQISAKDGLGLASYSTLIIEITDVNDNAPVIYLQSLTNSIPENASPGTEVGIINVQDRDSENNRQVRCSIQQNLPFKLVPSIKNYYSLVTTGELDRELVSDYNITITATDEGSPPLSSSKSVQLSVADVNDNPPVFEEQSYKAHVTENNKPGSSVCSVTARDPDWRQNGTVIYSILPGEVNGVPVSSLLSVNGETGVIHAVRSFDYEQFRSFKVNVVARDNGSPPLSSNVTVSVFITDVNDNSPQILYPAPEGNSFMTELVPKAAHGGSLVSKVIVVDADSGQNAWLSFDIVKSTDPGLFTIGLHSGEIRTQRDISESDSMKQNLIVSVKDNGQPSLSATCTIYLVISDNLAEVPELKDVSYDENNSKLTSYLIIALVSVSTFFLTFIIVILAVRFCRIRKPRLLFDGAVTIPSAYLPPNYAEGDGVGTLRSTYNYDAYLTTGSRTSDFKFVTSYIDNTLPADQTLRKTPTDFAEEFDNSDGIITLILNVFYIASLL</sequence>
<dbReference type="GO" id="GO:0009653">
    <property type="term" value="P:anatomical structure morphogenesis"/>
    <property type="evidence" value="ECO:0007669"/>
    <property type="project" value="UniProtKB-ARBA"/>
</dbReference>
<dbReference type="Pfam" id="PF16492">
    <property type="entry name" value="Cadherin_C_2"/>
    <property type="match status" value="1"/>
</dbReference>
<evidence type="ECO:0000256" key="11">
    <source>
        <dbReference type="ARBA" id="ARBA00023180"/>
    </source>
</evidence>
<feature type="domain" description="Cadherin" evidence="15">
    <location>
        <begin position="342"/>
        <end position="446"/>
    </location>
</feature>
<dbReference type="Pfam" id="PF00028">
    <property type="entry name" value="Cadherin"/>
    <property type="match status" value="5"/>
</dbReference>
<keyword evidence="6" id="KW-0677">Repeat</keyword>
<evidence type="ECO:0000313" key="17">
    <source>
        <dbReference type="Proteomes" id="UP000694395"/>
    </source>
</evidence>
<feature type="domain" description="Cadherin" evidence="15">
    <location>
        <begin position="128"/>
        <end position="236"/>
    </location>
</feature>
<dbReference type="PANTHER" id="PTHR24028:SF114">
    <property type="entry name" value="PCDH2G3 PROTEIN-RELATED"/>
    <property type="match status" value="1"/>
</dbReference>
<evidence type="ECO:0000256" key="14">
    <source>
        <dbReference type="SAM" id="SignalP"/>
    </source>
</evidence>
<evidence type="ECO:0000256" key="2">
    <source>
        <dbReference type="ARBA" id="ARBA00004251"/>
    </source>
</evidence>
<dbReference type="InterPro" id="IPR050174">
    <property type="entry name" value="Protocadherin/Cadherin-CA"/>
</dbReference>
<feature type="domain" description="Cadherin" evidence="15">
    <location>
        <begin position="71"/>
        <end position="127"/>
    </location>
</feature>
<dbReference type="FunFam" id="2.60.40.60:FF:000002">
    <property type="entry name" value="Protocadherin alpha 2"/>
    <property type="match status" value="1"/>
</dbReference>